<gene>
    <name evidence="1" type="ORF">CSSPJE1EN1_LOCUS10352</name>
</gene>
<keyword evidence="2" id="KW-1185">Reference proteome</keyword>
<evidence type="ECO:0000313" key="2">
    <source>
        <dbReference type="Proteomes" id="UP001497444"/>
    </source>
</evidence>
<reference evidence="1" key="1">
    <citation type="submission" date="2024-02" db="EMBL/GenBank/DDBJ databases">
        <authorList>
            <consortium name="ELIXIR-Norway"/>
            <consortium name="Elixir Norway"/>
        </authorList>
    </citation>
    <scope>NUCLEOTIDE SEQUENCE</scope>
</reference>
<dbReference type="EMBL" id="OZ020112">
    <property type="protein sequence ID" value="CAK9264874.1"/>
    <property type="molecule type" value="Genomic_DNA"/>
</dbReference>
<dbReference type="Proteomes" id="UP001497444">
    <property type="component" value="Chromosome 17"/>
</dbReference>
<protein>
    <submittedName>
        <fullName evidence="1">Uncharacterized protein</fullName>
    </submittedName>
</protein>
<accession>A0ABP0WDH3</accession>
<proteinExistence type="predicted"/>
<name>A0ABP0WDH3_9BRYO</name>
<sequence>MSNKKHEQNIPSLPLATKLGASDAARPARRTHDHITVLLQSLLLFVRLPDSSSATIILHLGNTSLLAFFRITNDGSNTGKLSDKKGLSPIERSTIHTLSSLITFSMPLDAQQHFSGGTK</sequence>
<organism evidence="1 2">
    <name type="scientific">Sphagnum jensenii</name>
    <dbReference type="NCBI Taxonomy" id="128206"/>
    <lineage>
        <taxon>Eukaryota</taxon>
        <taxon>Viridiplantae</taxon>
        <taxon>Streptophyta</taxon>
        <taxon>Embryophyta</taxon>
        <taxon>Bryophyta</taxon>
        <taxon>Sphagnophytina</taxon>
        <taxon>Sphagnopsida</taxon>
        <taxon>Sphagnales</taxon>
        <taxon>Sphagnaceae</taxon>
        <taxon>Sphagnum</taxon>
    </lineage>
</organism>
<evidence type="ECO:0000313" key="1">
    <source>
        <dbReference type="EMBL" id="CAK9264874.1"/>
    </source>
</evidence>